<gene>
    <name evidence="1" type="ORF">N0F65_004832</name>
</gene>
<dbReference type="GO" id="GO:0005657">
    <property type="term" value="C:replication fork"/>
    <property type="evidence" value="ECO:0007669"/>
    <property type="project" value="TreeGrafter"/>
</dbReference>
<evidence type="ECO:0008006" key="3">
    <source>
        <dbReference type="Google" id="ProtNLM"/>
    </source>
</evidence>
<feature type="non-terminal residue" evidence="1">
    <location>
        <position position="1"/>
    </location>
</feature>
<reference evidence="1" key="1">
    <citation type="submission" date="2022-11" db="EMBL/GenBank/DDBJ databases">
        <authorList>
            <person name="Morgan W.R."/>
            <person name="Tartar A."/>
        </authorList>
    </citation>
    <scope>NUCLEOTIDE SEQUENCE</scope>
    <source>
        <strain evidence="1">ARSEF 373</strain>
    </source>
</reference>
<dbReference type="InterPro" id="IPR027417">
    <property type="entry name" value="P-loop_NTPase"/>
</dbReference>
<accession>A0AAV2Z678</accession>
<evidence type="ECO:0000313" key="2">
    <source>
        <dbReference type="Proteomes" id="UP001146120"/>
    </source>
</evidence>
<evidence type="ECO:0000313" key="1">
    <source>
        <dbReference type="EMBL" id="DBA02197.1"/>
    </source>
</evidence>
<organism evidence="1 2">
    <name type="scientific">Lagenidium giganteum</name>
    <dbReference type="NCBI Taxonomy" id="4803"/>
    <lineage>
        <taxon>Eukaryota</taxon>
        <taxon>Sar</taxon>
        <taxon>Stramenopiles</taxon>
        <taxon>Oomycota</taxon>
        <taxon>Peronosporomycetes</taxon>
        <taxon>Pythiales</taxon>
        <taxon>Pythiaceae</taxon>
    </lineage>
</organism>
<protein>
    <recommendedName>
        <fullName evidence="3">ATP-dependent DNA helicase</fullName>
    </recommendedName>
</protein>
<proteinExistence type="predicted"/>
<dbReference type="EMBL" id="DAKRPA010000035">
    <property type="protein sequence ID" value="DBA02197.1"/>
    <property type="molecule type" value="Genomic_DNA"/>
</dbReference>
<reference evidence="1" key="2">
    <citation type="journal article" date="2023" name="Microbiol Resour">
        <title>Decontamination and Annotation of the Draft Genome Sequence of the Oomycete Lagenidium giganteum ARSEF 373.</title>
        <authorList>
            <person name="Morgan W.R."/>
            <person name="Tartar A."/>
        </authorList>
    </citation>
    <scope>NUCLEOTIDE SEQUENCE</scope>
    <source>
        <strain evidence="1">ARSEF 373</strain>
    </source>
</reference>
<keyword evidence="2" id="KW-1185">Reference proteome</keyword>
<dbReference type="SUPFAM" id="SSF52540">
    <property type="entry name" value="P-loop containing nucleoside triphosphate hydrolases"/>
    <property type="match status" value="1"/>
</dbReference>
<name>A0AAV2Z678_9STRA</name>
<sequence length="92" mass="10192">FLNRLDISGLPPHELKLKFPVRPAFAITIDKSQGQTLAVARFYLSQPVIAHGQLYVAVSRVSIASGLKILSLDRVGNEMASMKNVVYREILI</sequence>
<dbReference type="GO" id="GO:0006260">
    <property type="term" value="P:DNA replication"/>
    <property type="evidence" value="ECO:0007669"/>
    <property type="project" value="TreeGrafter"/>
</dbReference>
<dbReference type="PANTHER" id="PTHR23274">
    <property type="entry name" value="DNA HELICASE-RELATED"/>
    <property type="match status" value="1"/>
</dbReference>
<comment type="caution">
    <text evidence="1">The sequence shown here is derived from an EMBL/GenBank/DDBJ whole genome shotgun (WGS) entry which is preliminary data.</text>
</comment>
<dbReference type="Proteomes" id="UP001146120">
    <property type="component" value="Unassembled WGS sequence"/>
</dbReference>
<dbReference type="AlphaFoldDB" id="A0AAV2Z678"/>
<dbReference type="PANTHER" id="PTHR23274:SF48">
    <property type="entry name" value="ATP-DEPENDENT DNA HELICASE"/>
    <property type="match status" value="1"/>
</dbReference>